<dbReference type="SUPFAM" id="SSF56784">
    <property type="entry name" value="HAD-like"/>
    <property type="match status" value="1"/>
</dbReference>
<keyword evidence="5" id="KW-0812">Transmembrane</keyword>
<dbReference type="InterPro" id="IPR006385">
    <property type="entry name" value="HAD_hydro_SerB1"/>
</dbReference>
<gene>
    <name evidence="6" type="primary">serB1</name>
    <name evidence="6" type="ORF">CETAM_01515</name>
</gene>
<dbReference type="NCBIfam" id="TIGR01488">
    <property type="entry name" value="HAD-SF-IB"/>
    <property type="match status" value="1"/>
</dbReference>
<evidence type="ECO:0000313" key="6">
    <source>
        <dbReference type="EMBL" id="QGU03588.1"/>
    </source>
</evidence>
<dbReference type="NCBIfam" id="TIGR01490">
    <property type="entry name" value="HAD-SF-IB-hyp1"/>
    <property type="match status" value="1"/>
</dbReference>
<reference evidence="6 7" key="1">
    <citation type="journal article" date="2021" name="Int. J. Syst. Evol. Microbiol.">
        <title>Classification of three corynebacterial strains isolated from a small paddock in North Rhine-Westphalia: proposal of &lt;i&gt;Corynebacterium kalinowskii&lt;/i&gt; sp. nov., &lt;i&gt;Corynebacterium comes&lt;/i&gt; sp. nov. and &lt;i&gt;Corynebacterium occultum&lt;/i&gt; sp. nov.</title>
        <authorList>
            <person name="Schaffert L."/>
            <person name="Ruwe M."/>
            <person name="Milse J."/>
            <person name="Hanuschka K."/>
            <person name="Ortseifen V."/>
            <person name="Droste J."/>
            <person name="Brandt D."/>
            <person name="Schl L."/>
            <person name="Kutter Y."/>
            <person name="Vinke S."/>
            <person name="Vieh P."/>
            <person name="Jacob L."/>
            <person name="L N.C."/>
            <person name="Schulte-Berndt E."/>
            <person name="Hain C."/>
            <person name="Linder M."/>
            <person name="Schmidt P."/>
            <person name="Wollenschl L."/>
            <person name="Luttermann T."/>
            <person name="Thieme E."/>
            <person name="Hassa J."/>
            <person name="Haak M."/>
            <person name="Wittchen M."/>
            <person name="Mentz A."/>
            <person name="Persicke M."/>
            <person name="Busche T."/>
            <person name="R C."/>
        </authorList>
    </citation>
    <scope>NUCLEOTIDE SEQUENCE [LARGE SCALE GENOMIC DNA]</scope>
    <source>
        <strain evidence="6 7">2019</strain>
    </source>
</reference>
<dbReference type="InterPro" id="IPR023214">
    <property type="entry name" value="HAD_sf"/>
</dbReference>
<feature type="transmembrane region" description="Helical" evidence="5">
    <location>
        <begin position="283"/>
        <end position="304"/>
    </location>
</feature>
<evidence type="ECO:0000256" key="2">
    <source>
        <dbReference type="ARBA" id="ARBA00022723"/>
    </source>
</evidence>
<accession>A0A6B8W9E5</accession>
<dbReference type="KEGG" id="ccoe:CETAM_01515"/>
<dbReference type="Gene3D" id="3.40.50.1000">
    <property type="entry name" value="HAD superfamily/HAD-like"/>
    <property type="match status" value="1"/>
</dbReference>
<protein>
    <submittedName>
        <fullName evidence="6">Phosphoserine phosphatase</fullName>
        <ecNumber evidence="6">3.1.3.3</ecNumber>
    </submittedName>
</protein>
<dbReference type="PANTHER" id="PTHR43344:SF13">
    <property type="entry name" value="PHOSPHATASE RV3661-RELATED"/>
    <property type="match status" value="1"/>
</dbReference>
<keyword evidence="5" id="KW-1133">Transmembrane helix</keyword>
<evidence type="ECO:0000256" key="5">
    <source>
        <dbReference type="SAM" id="Phobius"/>
    </source>
</evidence>
<keyword evidence="5" id="KW-0472">Membrane</keyword>
<dbReference type="Proteomes" id="UP000425178">
    <property type="component" value="Chromosome"/>
</dbReference>
<dbReference type="EMBL" id="CP046453">
    <property type="protein sequence ID" value="QGU03588.1"/>
    <property type="molecule type" value="Genomic_DNA"/>
</dbReference>
<dbReference type="AlphaFoldDB" id="A0A6B8W9E5"/>
<dbReference type="Pfam" id="PF12710">
    <property type="entry name" value="HAD"/>
    <property type="match status" value="1"/>
</dbReference>
<evidence type="ECO:0000256" key="1">
    <source>
        <dbReference type="ARBA" id="ARBA00009184"/>
    </source>
</evidence>
<organism evidence="6 7">
    <name type="scientific">Corynebacterium comes</name>
    <dbReference type="NCBI Taxonomy" id="2675218"/>
    <lineage>
        <taxon>Bacteria</taxon>
        <taxon>Bacillati</taxon>
        <taxon>Actinomycetota</taxon>
        <taxon>Actinomycetes</taxon>
        <taxon>Mycobacteriales</taxon>
        <taxon>Corynebacteriaceae</taxon>
        <taxon>Corynebacterium</taxon>
    </lineage>
</organism>
<sequence length="312" mass="33518">MSRNDHTKTARVTLATTETITPYVSQVGSLDFLNMMTGSTANQPATTQNSQRVAAFFDLDKTIIATSSAFAFGREFMHNGLITTSEALQMSLAKATYMIAGQSSEQMDATRDQLAALVAGWSVQQVREIASETMHNVVTPAIYAEARELIAFHRNAGHDVIIISASASHLVDLIAEELGINQVVATELEVADGHFTGEILFYCKGAAKAQAIADLAVENHYDLSASYAYSDSATDIPMLEAVGNPVAVNPDRAMKKAALENGWEIRTFRHPVPLFQMPSPREVSIGASVVAVITAAAAGGIWWAQRGRRGSA</sequence>
<evidence type="ECO:0000313" key="7">
    <source>
        <dbReference type="Proteomes" id="UP000425178"/>
    </source>
</evidence>
<dbReference type="InterPro" id="IPR036412">
    <property type="entry name" value="HAD-like_sf"/>
</dbReference>
<dbReference type="EC" id="3.1.3.3" evidence="6"/>
<comment type="similarity">
    <text evidence="1">Belongs to the HAD-like hydrolase superfamily. SerB family.</text>
</comment>
<proteinExistence type="inferred from homology"/>
<keyword evidence="4" id="KW-0460">Magnesium</keyword>
<evidence type="ECO:0000256" key="4">
    <source>
        <dbReference type="ARBA" id="ARBA00022842"/>
    </source>
</evidence>
<keyword evidence="2" id="KW-0479">Metal-binding</keyword>
<keyword evidence="7" id="KW-1185">Reference proteome</keyword>
<dbReference type="GO" id="GO:0046872">
    <property type="term" value="F:metal ion binding"/>
    <property type="evidence" value="ECO:0007669"/>
    <property type="project" value="UniProtKB-KW"/>
</dbReference>
<dbReference type="PANTHER" id="PTHR43344">
    <property type="entry name" value="PHOSPHOSERINE PHOSPHATASE"/>
    <property type="match status" value="1"/>
</dbReference>
<evidence type="ECO:0000256" key="3">
    <source>
        <dbReference type="ARBA" id="ARBA00022801"/>
    </source>
</evidence>
<dbReference type="InterPro" id="IPR050582">
    <property type="entry name" value="HAD-like_SerB"/>
</dbReference>
<dbReference type="FunFam" id="3.40.50.1000:FF:000025">
    <property type="entry name" value="HAD hydrolase, family IB"/>
    <property type="match status" value="1"/>
</dbReference>
<name>A0A6B8W9E5_9CORY</name>
<dbReference type="GO" id="GO:0016787">
    <property type="term" value="F:hydrolase activity"/>
    <property type="evidence" value="ECO:0007669"/>
    <property type="project" value="UniProtKB-KW"/>
</dbReference>
<dbReference type="Gene3D" id="1.20.1440.100">
    <property type="entry name" value="SG protein - dephosphorylation function"/>
    <property type="match status" value="1"/>
</dbReference>
<keyword evidence="3 6" id="KW-0378">Hydrolase</keyword>
<dbReference type="CDD" id="cd02612">
    <property type="entry name" value="HAD_PGPPase"/>
    <property type="match status" value="1"/>
</dbReference>